<evidence type="ECO:0000313" key="3">
    <source>
        <dbReference type="EMBL" id="VUC36422.1"/>
    </source>
</evidence>
<dbReference type="Proteomes" id="UP000766486">
    <property type="component" value="Unassembled WGS sequence"/>
</dbReference>
<feature type="transmembrane region" description="Helical" evidence="2">
    <location>
        <begin position="548"/>
        <end position="568"/>
    </location>
</feature>
<keyword evidence="2" id="KW-1133">Transmembrane helix</keyword>
<dbReference type="EMBL" id="CABFNS010000928">
    <property type="protein sequence ID" value="VUC36422.1"/>
    <property type="molecule type" value="Genomic_DNA"/>
</dbReference>
<comment type="caution">
    <text evidence="3">The sequence shown here is derived from an EMBL/GenBank/DDBJ whole genome shotgun (WGS) entry which is preliminary data.</text>
</comment>
<dbReference type="InterPro" id="IPR021840">
    <property type="entry name" value="DUF3433"/>
</dbReference>
<dbReference type="PANTHER" id="PTHR37544">
    <property type="entry name" value="SPRAY-RELATED"/>
    <property type="match status" value="1"/>
</dbReference>
<feature type="region of interest" description="Disordered" evidence="1">
    <location>
        <begin position="1073"/>
        <end position="1093"/>
    </location>
</feature>
<dbReference type="PANTHER" id="PTHR37544:SF3">
    <property type="entry name" value="SPRAY"/>
    <property type="match status" value="1"/>
</dbReference>
<feature type="transmembrane region" description="Helical" evidence="2">
    <location>
        <begin position="1105"/>
        <end position="1126"/>
    </location>
</feature>
<keyword evidence="2" id="KW-0472">Membrane</keyword>
<keyword evidence="4" id="KW-1185">Reference proteome</keyword>
<sequence>MRDKSVAHGGFEVHRASVDEAPSRLSSDFGAKEDVRLLDLHRDRSPAKHSKTKSAIGGFEAPKTSATSYQSADHVPTTTKPTWRPFWLRYYIIALFFILFLCCTVALPCMLLYSDRLRGLGEVDREFVRSWRFGATAFLTLVAAFWTRVELQILRYTPWASLRSNHVLNQPASSLDYTAMIVPVALMRSWKQRHFLVFTVIIVSIMTKLQVVLSPGLFYLDDVRSTRDTEFQILTSFAANERSSAPVGVANNSATAPWYNARALSAFNMSYPFGVTKQAAYQTFDPRGTIDSPITVAVDALFTDIQCIESDGYETQWVEEPSEADTDSTDYNVTLTVRFPDCDEPVSIKHNFTLPVKNVTMWSIEPQTKAPHLCPKLSKQYNQVVYLAALYERSAKRASSVELSALGAVICAPSAWVSKVEIVDDGAGPNMTVLPNQNRNPIDVNLWNILPGVVPAFTGFWAPNESFSQDLAYGPALAEASFRGADMYHLDRSIFRSDALHRVMTNLTETVGPMIAHYHLRVPDDARISGNKVIVMVNQVKVTRAICIAMTVMFALSAVLTLSLAIYVRRIFQPWHRNPSTVLGALIFFNADQRNARIKHLKADGKFNWSHSTFSPIQLTTWLRSLFLVYDLALVITLAVTLSISESSDGLVNVKEGTPALSWMLVPAVALFIVSLYASSSDTAVRDRAILSKLSSRPCTARELDMSLLDMLGVRALYHSLKSRIFAATLTQVLAICCGVLTPLSSILFTVKYIAEVEDVVIEQDSWFGVRHQAATSFNVWDTWRVQEDMGSLMMFQNTSELRYPEGTYRDLIYPAVKLNDAVQDWIGSVSVQLTLPAARLSPDCFQLDSFKADPDSELADEDHIMASYMENIVCPNGLGQAALSRDVRVALGNETSPRYFAKRMSSQDYAMLIRKLCKEDDDKNKNYRPWTVETFMWGAISDSKKSFDHIEGWRCNYTWTEVPTQFTYRSSNSQAQLDYDRPPVSDDTKAKPWEPYFSAPNMDFLQPDFSIQNSQAAEVDEAFAPLIKPFGPLALDEFGDSSKTNYILNTIHFRRAIIAAQYANVKSRLKLNDTSDTEPRNHPAISPSNGSVTRTNKRRLVQNLGVTIAIITILTLTFIVNLWALGSTMMQRFFGVQSDFHLDLNMKGVCPDEFNSLLSWQSLLYGAAGSTALPRDSQYMSSPQACKELVGVNFHVGWFYRNDLKEKNFTVGSLNDPNFEYMGRYER</sequence>
<feature type="compositionally biased region" description="Basic and acidic residues" evidence="1">
    <location>
        <begin position="1073"/>
        <end position="1082"/>
    </location>
</feature>
<gene>
    <name evidence="3" type="ORF">CLO192961_LOCUS441337</name>
</gene>
<evidence type="ECO:0000256" key="1">
    <source>
        <dbReference type="SAM" id="MobiDB-lite"/>
    </source>
</evidence>
<feature type="transmembrane region" description="Helical" evidence="2">
    <location>
        <begin position="195"/>
        <end position="220"/>
    </location>
</feature>
<feature type="transmembrane region" description="Helical" evidence="2">
    <location>
        <begin position="90"/>
        <end position="113"/>
    </location>
</feature>
<accession>A0ABY6UYN3</accession>
<proteinExistence type="predicted"/>
<protein>
    <submittedName>
        <fullName evidence="3">Uncharacterized protein</fullName>
    </submittedName>
</protein>
<feature type="transmembrane region" description="Helical" evidence="2">
    <location>
        <begin position="725"/>
        <end position="749"/>
    </location>
</feature>
<evidence type="ECO:0000256" key="2">
    <source>
        <dbReference type="SAM" id="Phobius"/>
    </source>
</evidence>
<reference evidence="3 4" key="1">
    <citation type="submission" date="2019-06" db="EMBL/GenBank/DDBJ databases">
        <authorList>
            <person name="Broberg M."/>
        </authorList>
    </citation>
    <scope>NUCLEOTIDE SEQUENCE [LARGE SCALE GENOMIC DNA]</scope>
</reference>
<feature type="transmembrane region" description="Helical" evidence="2">
    <location>
        <begin position="626"/>
        <end position="645"/>
    </location>
</feature>
<keyword evidence="2" id="KW-0812">Transmembrane</keyword>
<organism evidence="3 4">
    <name type="scientific">Bionectria ochroleuca</name>
    <name type="common">Gliocladium roseum</name>
    <dbReference type="NCBI Taxonomy" id="29856"/>
    <lineage>
        <taxon>Eukaryota</taxon>
        <taxon>Fungi</taxon>
        <taxon>Dikarya</taxon>
        <taxon>Ascomycota</taxon>
        <taxon>Pezizomycotina</taxon>
        <taxon>Sordariomycetes</taxon>
        <taxon>Hypocreomycetidae</taxon>
        <taxon>Hypocreales</taxon>
        <taxon>Bionectriaceae</taxon>
        <taxon>Clonostachys</taxon>
    </lineage>
</organism>
<evidence type="ECO:0000313" key="4">
    <source>
        <dbReference type="Proteomes" id="UP000766486"/>
    </source>
</evidence>
<feature type="transmembrane region" description="Helical" evidence="2">
    <location>
        <begin position="660"/>
        <end position="678"/>
    </location>
</feature>
<name>A0ABY6UYN3_BIOOC</name>
<dbReference type="Pfam" id="PF11915">
    <property type="entry name" value="DUF3433"/>
    <property type="match status" value="2"/>
</dbReference>
<feature type="transmembrane region" description="Helical" evidence="2">
    <location>
        <begin position="133"/>
        <end position="151"/>
    </location>
</feature>